<protein>
    <submittedName>
        <fullName evidence="1">Uncharacterized protein</fullName>
    </submittedName>
</protein>
<dbReference type="AlphaFoldDB" id="X1FZN9"/>
<proteinExistence type="predicted"/>
<organism evidence="1">
    <name type="scientific">marine sediment metagenome</name>
    <dbReference type="NCBI Taxonomy" id="412755"/>
    <lineage>
        <taxon>unclassified sequences</taxon>
        <taxon>metagenomes</taxon>
        <taxon>ecological metagenomes</taxon>
    </lineage>
</organism>
<evidence type="ECO:0000313" key="1">
    <source>
        <dbReference type="EMBL" id="GAH51121.1"/>
    </source>
</evidence>
<feature type="non-terminal residue" evidence="1">
    <location>
        <position position="1"/>
    </location>
</feature>
<reference evidence="1" key="1">
    <citation type="journal article" date="2014" name="Front. Microbiol.">
        <title>High frequency of phylogenetically diverse reductive dehalogenase-homologous genes in deep subseafloor sedimentary metagenomes.</title>
        <authorList>
            <person name="Kawai M."/>
            <person name="Futagami T."/>
            <person name="Toyoda A."/>
            <person name="Takaki Y."/>
            <person name="Nishi S."/>
            <person name="Hori S."/>
            <person name="Arai W."/>
            <person name="Tsubouchi T."/>
            <person name="Morono Y."/>
            <person name="Uchiyama I."/>
            <person name="Ito T."/>
            <person name="Fujiyama A."/>
            <person name="Inagaki F."/>
            <person name="Takami H."/>
        </authorList>
    </citation>
    <scope>NUCLEOTIDE SEQUENCE</scope>
    <source>
        <strain evidence="1">Expedition CK06-06</strain>
    </source>
</reference>
<comment type="caution">
    <text evidence="1">The sequence shown here is derived from an EMBL/GenBank/DDBJ whole genome shotgun (WGS) entry which is preliminary data.</text>
</comment>
<dbReference type="EMBL" id="BARU01015366">
    <property type="protein sequence ID" value="GAH51121.1"/>
    <property type="molecule type" value="Genomic_DNA"/>
</dbReference>
<sequence>ISLFSNFTKKLFKNIYFPEDNAKRNESKRESLRMAKDIRLVANSGYSYLALVGHRFGDIINKRLSEGASFKAVLTNPWSIRGLLLSLGEQDPSFQATSFLNFKK</sequence>
<feature type="non-terminal residue" evidence="1">
    <location>
        <position position="104"/>
    </location>
</feature>
<gene>
    <name evidence="1" type="ORF">S03H2_26470</name>
</gene>
<name>X1FZN9_9ZZZZ</name>
<accession>X1FZN9</accession>